<reference evidence="1" key="1">
    <citation type="journal article" date="2020" name="Biotechnol. Biofuels">
        <title>New insights from the biogas microbiome by comprehensive genome-resolved metagenomics of nearly 1600 species originating from multiple anaerobic digesters.</title>
        <authorList>
            <person name="Campanaro S."/>
            <person name="Treu L."/>
            <person name="Rodriguez-R L.M."/>
            <person name="Kovalovszki A."/>
            <person name="Ziels R.M."/>
            <person name="Maus I."/>
            <person name="Zhu X."/>
            <person name="Kougias P.G."/>
            <person name="Basile A."/>
            <person name="Luo G."/>
            <person name="Schluter A."/>
            <person name="Konstantinidis K.T."/>
            <person name="Angelidaki I."/>
        </authorList>
    </citation>
    <scope>NUCLEOTIDE SEQUENCE</scope>
    <source>
        <strain evidence="1">AS06rmzACSIP_7</strain>
    </source>
</reference>
<sequence>MKSSDVTRETIAAPLCALVMAIALFAPISPASGENSTENPPVKPMEELYFREGTTLYAWRGCFTAPCPIQPGKPIVVQGTEKNDTDQEHGQRVSYTQTLTRIFIGRTGKNTFELKESRYSSLSVGDDNSENEETKVEYLTLAPNSIIPLGKSTHPRCRGSLHGMLLMKPIGFAGNDLVQQTLLPDCMMSDDSKQFGEPTTK</sequence>
<evidence type="ECO:0000313" key="2">
    <source>
        <dbReference type="Proteomes" id="UP000777265"/>
    </source>
</evidence>
<evidence type="ECO:0000313" key="1">
    <source>
        <dbReference type="EMBL" id="NLW35033.1"/>
    </source>
</evidence>
<name>A0A971M3C6_9BACT</name>
<accession>A0A971M3C6</accession>
<gene>
    <name evidence="1" type="ORF">GXY80_06060</name>
</gene>
<reference evidence="1" key="2">
    <citation type="submission" date="2020-01" db="EMBL/GenBank/DDBJ databases">
        <authorList>
            <person name="Campanaro S."/>
        </authorList>
    </citation>
    <scope>NUCLEOTIDE SEQUENCE</scope>
    <source>
        <strain evidence="1">AS06rmzACSIP_7</strain>
    </source>
</reference>
<dbReference type="AlphaFoldDB" id="A0A971M3C6"/>
<organism evidence="1 2">
    <name type="scientific">Syntrophorhabdus aromaticivorans</name>
    <dbReference type="NCBI Taxonomy" id="328301"/>
    <lineage>
        <taxon>Bacteria</taxon>
        <taxon>Pseudomonadati</taxon>
        <taxon>Thermodesulfobacteriota</taxon>
        <taxon>Syntrophorhabdia</taxon>
        <taxon>Syntrophorhabdales</taxon>
        <taxon>Syntrophorhabdaceae</taxon>
        <taxon>Syntrophorhabdus</taxon>
    </lineage>
</organism>
<comment type="caution">
    <text evidence="1">The sequence shown here is derived from an EMBL/GenBank/DDBJ whole genome shotgun (WGS) entry which is preliminary data.</text>
</comment>
<dbReference type="Proteomes" id="UP000777265">
    <property type="component" value="Unassembled WGS sequence"/>
</dbReference>
<protein>
    <submittedName>
        <fullName evidence="1">Uncharacterized protein</fullName>
    </submittedName>
</protein>
<dbReference type="EMBL" id="JAAYEE010000100">
    <property type="protein sequence ID" value="NLW35033.1"/>
    <property type="molecule type" value="Genomic_DNA"/>
</dbReference>
<proteinExistence type="predicted"/>